<dbReference type="Gene3D" id="1.20.1250.20">
    <property type="entry name" value="MFS general substrate transporter like domains"/>
    <property type="match status" value="1"/>
</dbReference>
<dbReference type="InterPro" id="IPR036259">
    <property type="entry name" value="MFS_trans_sf"/>
</dbReference>
<dbReference type="RefSeq" id="WP_128628630.1">
    <property type="nucleotide sequence ID" value="NZ_RKST01000038.1"/>
</dbReference>
<feature type="transmembrane region" description="Helical" evidence="4">
    <location>
        <begin position="339"/>
        <end position="363"/>
    </location>
</feature>
<dbReference type="EMBL" id="RKST01000038">
    <property type="protein sequence ID" value="RUM95531.1"/>
    <property type="molecule type" value="Genomic_DNA"/>
</dbReference>
<evidence type="ECO:0000256" key="2">
    <source>
        <dbReference type="ARBA" id="ARBA00022989"/>
    </source>
</evidence>
<name>A0A432V046_9HYPH</name>
<feature type="transmembrane region" description="Helical" evidence="4">
    <location>
        <begin position="147"/>
        <end position="164"/>
    </location>
</feature>
<keyword evidence="1 4" id="KW-0812">Transmembrane</keyword>
<reference evidence="5 6" key="1">
    <citation type="submission" date="2018-11" db="EMBL/GenBank/DDBJ databases">
        <title>Pseudaminobacter arsenicus sp. nov., an arsenic-resistant bacterium isolated from arsenic-rich aquifers.</title>
        <authorList>
            <person name="Mu Y."/>
        </authorList>
    </citation>
    <scope>NUCLEOTIDE SEQUENCE [LARGE SCALE GENOMIC DNA]</scope>
    <source>
        <strain evidence="5 6">CB3</strain>
    </source>
</reference>
<dbReference type="InterPro" id="IPR052528">
    <property type="entry name" value="Sugar_transport-like"/>
</dbReference>
<dbReference type="OrthoDB" id="9824228at2"/>
<proteinExistence type="predicted"/>
<dbReference type="InterPro" id="IPR011701">
    <property type="entry name" value="MFS"/>
</dbReference>
<dbReference type="PANTHER" id="PTHR23526">
    <property type="entry name" value="INTEGRAL MEMBRANE TRANSPORT PROTEIN-RELATED"/>
    <property type="match status" value="1"/>
</dbReference>
<sequence length="403" mass="42117">MTMLVATRHRVIASFIVMAMCCFATYTILLALIPAIGVKNGLTPLEIGVLTAILAGFGLLTDLPLAHLARLHGDRIVILGGGALTALACAMLYCAAIDVGTSASIALLRVSAFVAAIGFSCLIAPLLGGIATHAEGDQVKVQAVNSIAQRIGAFGASIFLGYLFASGDLWLGPALALAICIAIIVLARGVKAPMRLLEHAVEEQSGFDPKRARHMSRGVKKGIFVSISVQCYLISSYAFIPVLLDANGIGETLGLSLTFRELVAVLSAALIGTWLSRGSLSRIWAASAFVGLVSLAIVPFTTDPFSAIALFSLHGAALGIGIVAGNVHAYFGTTPTTRVYGFAYMVMSTRFAGIVVPVILGAALEHSTAAFSGVLFMFLLSVLLVYLAFHVRRAVPDAASRAR</sequence>
<feature type="transmembrane region" description="Helical" evidence="4">
    <location>
        <begin position="307"/>
        <end position="327"/>
    </location>
</feature>
<evidence type="ECO:0000313" key="5">
    <source>
        <dbReference type="EMBL" id="RUM95531.1"/>
    </source>
</evidence>
<dbReference type="SUPFAM" id="SSF103473">
    <property type="entry name" value="MFS general substrate transporter"/>
    <property type="match status" value="1"/>
</dbReference>
<feature type="transmembrane region" description="Helical" evidence="4">
    <location>
        <begin position="170"/>
        <end position="187"/>
    </location>
</feature>
<comment type="caution">
    <text evidence="5">The sequence shown here is derived from an EMBL/GenBank/DDBJ whole genome shotgun (WGS) entry which is preliminary data.</text>
</comment>
<keyword evidence="6" id="KW-1185">Reference proteome</keyword>
<dbReference type="Pfam" id="PF07690">
    <property type="entry name" value="MFS_1"/>
    <property type="match status" value="1"/>
</dbReference>
<feature type="transmembrane region" description="Helical" evidence="4">
    <location>
        <begin position="12"/>
        <end position="35"/>
    </location>
</feature>
<evidence type="ECO:0000256" key="1">
    <source>
        <dbReference type="ARBA" id="ARBA00022692"/>
    </source>
</evidence>
<evidence type="ECO:0000313" key="6">
    <source>
        <dbReference type="Proteomes" id="UP000281647"/>
    </source>
</evidence>
<dbReference type="GO" id="GO:0022857">
    <property type="term" value="F:transmembrane transporter activity"/>
    <property type="evidence" value="ECO:0007669"/>
    <property type="project" value="InterPro"/>
</dbReference>
<dbReference type="PANTHER" id="PTHR23526:SF4">
    <property type="entry name" value="INTEGRAL MEMBRANE TRANSPORT PROTEIN"/>
    <property type="match status" value="1"/>
</dbReference>
<gene>
    <name evidence="5" type="ORF">EET67_22800</name>
</gene>
<keyword evidence="2 4" id="KW-1133">Transmembrane helix</keyword>
<evidence type="ECO:0000256" key="4">
    <source>
        <dbReference type="SAM" id="Phobius"/>
    </source>
</evidence>
<accession>A0A432V046</accession>
<organism evidence="5 6">
    <name type="scientific">Borborobacter arsenicus</name>
    <dbReference type="NCBI Taxonomy" id="1851146"/>
    <lineage>
        <taxon>Bacteria</taxon>
        <taxon>Pseudomonadati</taxon>
        <taxon>Pseudomonadota</taxon>
        <taxon>Alphaproteobacteria</taxon>
        <taxon>Hyphomicrobiales</taxon>
        <taxon>Phyllobacteriaceae</taxon>
        <taxon>Borborobacter</taxon>
    </lineage>
</organism>
<protein>
    <submittedName>
        <fullName evidence="5">MFS transporter</fullName>
    </submittedName>
</protein>
<feature type="transmembrane region" description="Helical" evidence="4">
    <location>
        <begin position="47"/>
        <end position="69"/>
    </location>
</feature>
<dbReference type="Proteomes" id="UP000281647">
    <property type="component" value="Unassembled WGS sequence"/>
</dbReference>
<feature type="transmembrane region" description="Helical" evidence="4">
    <location>
        <begin position="76"/>
        <end position="99"/>
    </location>
</feature>
<feature type="transmembrane region" description="Helical" evidence="4">
    <location>
        <begin position="283"/>
        <end position="301"/>
    </location>
</feature>
<feature type="transmembrane region" description="Helical" evidence="4">
    <location>
        <begin position="369"/>
        <end position="389"/>
    </location>
</feature>
<feature type="transmembrane region" description="Helical" evidence="4">
    <location>
        <begin position="256"/>
        <end position="276"/>
    </location>
</feature>
<keyword evidence="3 4" id="KW-0472">Membrane</keyword>
<dbReference type="AlphaFoldDB" id="A0A432V046"/>
<feature type="transmembrane region" description="Helical" evidence="4">
    <location>
        <begin position="223"/>
        <end position="244"/>
    </location>
</feature>
<feature type="transmembrane region" description="Helical" evidence="4">
    <location>
        <begin position="105"/>
        <end position="127"/>
    </location>
</feature>
<evidence type="ECO:0000256" key="3">
    <source>
        <dbReference type="ARBA" id="ARBA00023136"/>
    </source>
</evidence>